<evidence type="ECO:0000313" key="3">
    <source>
        <dbReference type="EMBL" id="MDQ0189275.1"/>
    </source>
</evidence>
<gene>
    <name evidence="3" type="ORF">J2S03_001095</name>
</gene>
<name>A0ABT9XGQ4_9BACL</name>
<dbReference type="Gene3D" id="3.20.20.370">
    <property type="entry name" value="Glycoside hydrolase/deacetylase"/>
    <property type="match status" value="1"/>
</dbReference>
<keyword evidence="1" id="KW-0732">Signal</keyword>
<dbReference type="PANTHER" id="PTHR10587">
    <property type="entry name" value="GLYCOSYL TRANSFERASE-RELATED"/>
    <property type="match status" value="1"/>
</dbReference>
<protein>
    <submittedName>
        <fullName evidence="3">Sporulation protein (Polysaccharide deacetylase family)</fullName>
    </submittedName>
</protein>
<sequence>MKETRRVSVWYRAGSLLSGLLACAVCLAATGTNAAAAKAKPAAGTQRLPASHLETRLAAAAAAYERAPVNARVDRVWHAVPGLAGWRLDQPASERATQQAHDGKLHCEWKMVPPEVRLSSLPAEPIYRGPSEERSVALMFNVSWGEAYLPSLLDTLRKEHVQATFFLDGAWVRKHPELAKDIAQSGHVIGSHGTGHPDFRKLGAAELSRQVDGTNQIIEHVVHRRVILLAPPAGSYDQRTVERARQAGMYTILWSDDSVDWMRPSPDRLVERVMANVHPGALVLMHPTDPTARALPQLIHRLRAAGYTFRTVDDVVNERPAIHPPAVLSETS</sequence>
<accession>A0ABT9XGQ4</accession>
<dbReference type="PANTHER" id="PTHR10587:SF80">
    <property type="entry name" value="CHITOOLIGOSACCHARIDE DEACETYLASE"/>
    <property type="match status" value="1"/>
</dbReference>
<organism evidence="3 4">
    <name type="scientific">Alicyclobacillus cycloheptanicus</name>
    <dbReference type="NCBI Taxonomy" id="1457"/>
    <lineage>
        <taxon>Bacteria</taxon>
        <taxon>Bacillati</taxon>
        <taxon>Bacillota</taxon>
        <taxon>Bacilli</taxon>
        <taxon>Bacillales</taxon>
        <taxon>Alicyclobacillaceae</taxon>
        <taxon>Alicyclobacillus</taxon>
    </lineage>
</organism>
<comment type="caution">
    <text evidence="3">The sequence shown here is derived from an EMBL/GenBank/DDBJ whole genome shotgun (WGS) entry which is preliminary data.</text>
</comment>
<evidence type="ECO:0000259" key="2">
    <source>
        <dbReference type="PROSITE" id="PS51677"/>
    </source>
</evidence>
<dbReference type="CDD" id="cd10950">
    <property type="entry name" value="CE4_BsYlxY_like"/>
    <property type="match status" value="1"/>
</dbReference>
<proteinExistence type="predicted"/>
<dbReference type="Proteomes" id="UP001232973">
    <property type="component" value="Unassembled WGS sequence"/>
</dbReference>
<evidence type="ECO:0000313" key="4">
    <source>
        <dbReference type="Proteomes" id="UP001232973"/>
    </source>
</evidence>
<dbReference type="InterPro" id="IPR002509">
    <property type="entry name" value="NODB_dom"/>
</dbReference>
<dbReference type="EMBL" id="JAUSTP010000006">
    <property type="protein sequence ID" value="MDQ0189275.1"/>
    <property type="molecule type" value="Genomic_DNA"/>
</dbReference>
<dbReference type="PROSITE" id="PS51257">
    <property type="entry name" value="PROKAR_LIPOPROTEIN"/>
    <property type="match status" value="1"/>
</dbReference>
<keyword evidence="4" id="KW-1185">Reference proteome</keyword>
<dbReference type="Pfam" id="PF01522">
    <property type="entry name" value="Polysacc_deac_1"/>
    <property type="match status" value="1"/>
</dbReference>
<feature type="chain" id="PRO_5045330519" evidence="1">
    <location>
        <begin position="29"/>
        <end position="332"/>
    </location>
</feature>
<feature type="signal peptide" evidence="1">
    <location>
        <begin position="1"/>
        <end position="28"/>
    </location>
</feature>
<dbReference type="PROSITE" id="PS51677">
    <property type="entry name" value="NODB"/>
    <property type="match status" value="1"/>
</dbReference>
<dbReference type="RefSeq" id="WP_274456082.1">
    <property type="nucleotide sequence ID" value="NZ_CP067097.1"/>
</dbReference>
<dbReference type="InterPro" id="IPR050248">
    <property type="entry name" value="Polysacc_deacetylase_ArnD"/>
</dbReference>
<feature type="domain" description="NodB homology" evidence="2">
    <location>
        <begin position="134"/>
        <end position="310"/>
    </location>
</feature>
<evidence type="ECO:0000256" key="1">
    <source>
        <dbReference type="SAM" id="SignalP"/>
    </source>
</evidence>
<dbReference type="InterPro" id="IPR011330">
    <property type="entry name" value="Glyco_hydro/deAcase_b/a-brl"/>
</dbReference>
<reference evidence="3 4" key="1">
    <citation type="submission" date="2023-07" db="EMBL/GenBank/DDBJ databases">
        <title>Genomic Encyclopedia of Type Strains, Phase IV (KMG-IV): sequencing the most valuable type-strain genomes for metagenomic binning, comparative biology and taxonomic classification.</title>
        <authorList>
            <person name="Goeker M."/>
        </authorList>
    </citation>
    <scope>NUCLEOTIDE SEQUENCE [LARGE SCALE GENOMIC DNA]</scope>
    <source>
        <strain evidence="3 4">DSM 4006</strain>
    </source>
</reference>
<dbReference type="SUPFAM" id="SSF88713">
    <property type="entry name" value="Glycoside hydrolase/deacetylase"/>
    <property type="match status" value="1"/>
</dbReference>